<dbReference type="AlphaFoldDB" id="A0A8S3WWT7"/>
<dbReference type="OrthoDB" id="7466113at2759"/>
<name>A0A8S3WWT7_PARAO</name>
<comment type="caution">
    <text evidence="1">The sequence shown here is derived from an EMBL/GenBank/DDBJ whole genome shotgun (WGS) entry which is preliminary data.</text>
</comment>
<accession>A0A8S3WWT7</accession>
<evidence type="ECO:0000313" key="1">
    <source>
        <dbReference type="EMBL" id="CAG4980617.1"/>
    </source>
</evidence>
<keyword evidence="2" id="KW-1185">Reference proteome</keyword>
<protein>
    <submittedName>
        <fullName evidence="1">(apollo) hypothetical protein</fullName>
    </submittedName>
</protein>
<dbReference type="Proteomes" id="UP000691718">
    <property type="component" value="Unassembled WGS sequence"/>
</dbReference>
<reference evidence="1" key="1">
    <citation type="submission" date="2021-04" db="EMBL/GenBank/DDBJ databases">
        <authorList>
            <person name="Tunstrom K."/>
        </authorList>
    </citation>
    <scope>NUCLEOTIDE SEQUENCE</scope>
</reference>
<sequence length="325" mass="37998">MSGIWKFSSFSEPLVQKLLQTANELENNNKWSQKFKHVNKSYLDYYSEQNTNEDRLNVNEYKTKRLECNLSPKVLTECDIGEDTPDLTNIKIKQNVCDAIEAEPVVQFDYMVEECTKNPTIVANLAEHLTISATEKIFHTTLTKDNVNIKFISVFFNNFFPIFLKREQSWFALDLLHKSNKIYPEVFRPVLIEIIKDTNIPSKIVQEFVQSSSLEFQKDFISLIMHIEFTSKMFLHHLYTLYLVYKDCTKTEIIQNYFQSKLIENAPSCINEKNYGRLLLLFLQSQKVMGLSLNHVMLERVIELHKSPFKRPCLTVLNDIKGNAL</sequence>
<evidence type="ECO:0000313" key="2">
    <source>
        <dbReference type="Proteomes" id="UP000691718"/>
    </source>
</evidence>
<gene>
    <name evidence="1" type="ORF">PAPOLLO_LOCUS10087</name>
</gene>
<dbReference type="EMBL" id="CAJQZP010000714">
    <property type="protein sequence ID" value="CAG4980617.1"/>
    <property type="molecule type" value="Genomic_DNA"/>
</dbReference>
<proteinExistence type="predicted"/>
<organism evidence="1 2">
    <name type="scientific">Parnassius apollo</name>
    <name type="common">Apollo butterfly</name>
    <name type="synonym">Papilio apollo</name>
    <dbReference type="NCBI Taxonomy" id="110799"/>
    <lineage>
        <taxon>Eukaryota</taxon>
        <taxon>Metazoa</taxon>
        <taxon>Ecdysozoa</taxon>
        <taxon>Arthropoda</taxon>
        <taxon>Hexapoda</taxon>
        <taxon>Insecta</taxon>
        <taxon>Pterygota</taxon>
        <taxon>Neoptera</taxon>
        <taxon>Endopterygota</taxon>
        <taxon>Lepidoptera</taxon>
        <taxon>Glossata</taxon>
        <taxon>Ditrysia</taxon>
        <taxon>Papilionoidea</taxon>
        <taxon>Papilionidae</taxon>
        <taxon>Parnassiinae</taxon>
        <taxon>Parnassini</taxon>
        <taxon>Parnassius</taxon>
        <taxon>Parnassius</taxon>
    </lineage>
</organism>